<dbReference type="Proteomes" id="UP000224567">
    <property type="component" value="Unassembled WGS sequence"/>
</dbReference>
<keyword evidence="4" id="KW-1185">Reference proteome</keyword>
<gene>
    <name evidence="3" type="ORF">CQW23_16511</name>
</gene>
<evidence type="ECO:0000256" key="1">
    <source>
        <dbReference type="SAM" id="Phobius"/>
    </source>
</evidence>
<name>A0A2G2WB50_CAPBA</name>
<sequence>MVVVEVVVEVALQLTMVVAVEECGNGNGGGGIQPSGVAKALYSAARISALNSTGIGLDHVLQLLPFDLFWTIMAPSSVVVTMENPKSISLVEVTDLNSPAFRDKNKVANPKRFTKVLLLKAQRTLGCIPWMANSLYTSFASVKKCIMLSNERDEEPKYRVKLYIFVIAFLAILVVALFIEIFAYFNQWHLNQVQKHELQSISSIPISVVRVSILDDIPALLEGIFDTAKELEGVAFSLKFDADAKSVAP</sequence>
<protein>
    <submittedName>
        <fullName evidence="3">Uncharacterized protein</fullName>
    </submittedName>
</protein>
<proteinExistence type="predicted"/>
<feature type="transmembrane region" description="Helical" evidence="1">
    <location>
        <begin position="162"/>
        <end position="185"/>
    </location>
</feature>
<feature type="chain" id="PRO_5013699954" evidence="2">
    <location>
        <begin position="20"/>
        <end position="249"/>
    </location>
</feature>
<dbReference type="AlphaFoldDB" id="A0A2G2WB50"/>
<keyword evidence="1" id="KW-0812">Transmembrane</keyword>
<keyword evidence="2" id="KW-0732">Signal</keyword>
<dbReference type="STRING" id="33114.A0A2G2WB50"/>
<evidence type="ECO:0000313" key="4">
    <source>
        <dbReference type="Proteomes" id="UP000224567"/>
    </source>
</evidence>
<dbReference type="EMBL" id="MLFT02000007">
    <property type="protein sequence ID" value="PHT42486.1"/>
    <property type="molecule type" value="Genomic_DNA"/>
</dbReference>
<dbReference type="OrthoDB" id="10397173at2759"/>
<evidence type="ECO:0000256" key="2">
    <source>
        <dbReference type="SAM" id="SignalP"/>
    </source>
</evidence>
<organism evidence="3 4">
    <name type="scientific">Capsicum baccatum</name>
    <name type="common">Peruvian pepper</name>
    <dbReference type="NCBI Taxonomy" id="33114"/>
    <lineage>
        <taxon>Eukaryota</taxon>
        <taxon>Viridiplantae</taxon>
        <taxon>Streptophyta</taxon>
        <taxon>Embryophyta</taxon>
        <taxon>Tracheophyta</taxon>
        <taxon>Spermatophyta</taxon>
        <taxon>Magnoliopsida</taxon>
        <taxon>eudicotyledons</taxon>
        <taxon>Gunneridae</taxon>
        <taxon>Pentapetalae</taxon>
        <taxon>asterids</taxon>
        <taxon>lamiids</taxon>
        <taxon>Solanales</taxon>
        <taxon>Solanaceae</taxon>
        <taxon>Solanoideae</taxon>
        <taxon>Capsiceae</taxon>
        <taxon>Capsicum</taxon>
    </lineage>
</organism>
<reference evidence="4" key="2">
    <citation type="journal article" date="2017" name="J. Anim. Genet.">
        <title>Multiple reference genome sequences of hot pepper reveal the massive evolution of plant disease resistance genes by retroduplication.</title>
        <authorList>
            <person name="Kim S."/>
            <person name="Park J."/>
            <person name="Yeom S.-I."/>
            <person name="Kim Y.-M."/>
            <person name="Seo E."/>
            <person name="Kim K.-T."/>
            <person name="Kim M.-S."/>
            <person name="Lee J.M."/>
            <person name="Cheong K."/>
            <person name="Shin H.-S."/>
            <person name="Kim S.-B."/>
            <person name="Han K."/>
            <person name="Lee J."/>
            <person name="Park M."/>
            <person name="Lee H.-A."/>
            <person name="Lee H.-Y."/>
            <person name="Lee Y."/>
            <person name="Oh S."/>
            <person name="Lee J.H."/>
            <person name="Choi E."/>
            <person name="Choi E."/>
            <person name="Lee S.E."/>
            <person name="Jeon J."/>
            <person name="Kim H."/>
            <person name="Choi G."/>
            <person name="Song H."/>
            <person name="Lee J."/>
            <person name="Lee S.-C."/>
            <person name="Kwon J.-K."/>
            <person name="Lee H.-Y."/>
            <person name="Koo N."/>
            <person name="Hong Y."/>
            <person name="Kim R.W."/>
            <person name="Kang W.-H."/>
            <person name="Huh J.H."/>
            <person name="Kang B.-C."/>
            <person name="Yang T.-J."/>
            <person name="Lee Y.-H."/>
            <person name="Bennetzen J.L."/>
            <person name="Choi D."/>
        </authorList>
    </citation>
    <scope>NUCLEOTIDE SEQUENCE [LARGE SCALE GENOMIC DNA]</scope>
    <source>
        <strain evidence="4">cv. PBC81</strain>
    </source>
</reference>
<keyword evidence="1" id="KW-1133">Transmembrane helix</keyword>
<accession>A0A2G2WB50</accession>
<feature type="signal peptide" evidence="2">
    <location>
        <begin position="1"/>
        <end position="19"/>
    </location>
</feature>
<keyword evidence="1" id="KW-0472">Membrane</keyword>
<comment type="caution">
    <text evidence="3">The sequence shown here is derived from an EMBL/GenBank/DDBJ whole genome shotgun (WGS) entry which is preliminary data.</text>
</comment>
<evidence type="ECO:0000313" key="3">
    <source>
        <dbReference type="EMBL" id="PHT42486.1"/>
    </source>
</evidence>
<reference evidence="3 4" key="1">
    <citation type="journal article" date="2017" name="Genome Biol.">
        <title>New reference genome sequences of hot pepper reveal the massive evolution of plant disease-resistance genes by retroduplication.</title>
        <authorList>
            <person name="Kim S."/>
            <person name="Park J."/>
            <person name="Yeom S.I."/>
            <person name="Kim Y.M."/>
            <person name="Seo E."/>
            <person name="Kim K.T."/>
            <person name="Kim M.S."/>
            <person name="Lee J.M."/>
            <person name="Cheong K."/>
            <person name="Shin H.S."/>
            <person name="Kim S.B."/>
            <person name="Han K."/>
            <person name="Lee J."/>
            <person name="Park M."/>
            <person name="Lee H.A."/>
            <person name="Lee H.Y."/>
            <person name="Lee Y."/>
            <person name="Oh S."/>
            <person name="Lee J.H."/>
            <person name="Choi E."/>
            <person name="Choi E."/>
            <person name="Lee S.E."/>
            <person name="Jeon J."/>
            <person name="Kim H."/>
            <person name="Choi G."/>
            <person name="Song H."/>
            <person name="Lee J."/>
            <person name="Lee S.C."/>
            <person name="Kwon J.K."/>
            <person name="Lee H.Y."/>
            <person name="Koo N."/>
            <person name="Hong Y."/>
            <person name="Kim R.W."/>
            <person name="Kang W.H."/>
            <person name="Huh J.H."/>
            <person name="Kang B.C."/>
            <person name="Yang T.J."/>
            <person name="Lee Y.H."/>
            <person name="Bennetzen J.L."/>
            <person name="Choi D."/>
        </authorList>
    </citation>
    <scope>NUCLEOTIDE SEQUENCE [LARGE SCALE GENOMIC DNA]</scope>
    <source>
        <strain evidence="4">cv. PBC81</strain>
    </source>
</reference>